<sequence length="92" mass="10029">MLTGSATCVVPELEPGKQTIKPCSASSMDIANGIGKETREDEEDKKESDQARSRWSRILAEVVDFMEDQTKSGPPDLPAGETKMPLQCLNFG</sequence>
<gene>
    <name evidence="1" type="ORF">GBF38_007387</name>
</gene>
<protein>
    <submittedName>
        <fullName evidence="1">Uncharacterized protein</fullName>
    </submittedName>
</protein>
<keyword evidence="2" id="KW-1185">Reference proteome</keyword>
<proteinExistence type="predicted"/>
<evidence type="ECO:0000313" key="2">
    <source>
        <dbReference type="Proteomes" id="UP000805704"/>
    </source>
</evidence>
<dbReference type="EMBL" id="CM024795">
    <property type="protein sequence ID" value="KAG8001639.1"/>
    <property type="molecule type" value="Genomic_DNA"/>
</dbReference>
<accession>A0ACB7EIA1</accession>
<evidence type="ECO:0000313" key="1">
    <source>
        <dbReference type="EMBL" id="KAG8001639.1"/>
    </source>
</evidence>
<organism evidence="1 2">
    <name type="scientific">Nibea albiflora</name>
    <name type="common">Yellow drum</name>
    <name type="synonym">Corvina albiflora</name>
    <dbReference type="NCBI Taxonomy" id="240163"/>
    <lineage>
        <taxon>Eukaryota</taxon>
        <taxon>Metazoa</taxon>
        <taxon>Chordata</taxon>
        <taxon>Craniata</taxon>
        <taxon>Vertebrata</taxon>
        <taxon>Euteleostomi</taxon>
        <taxon>Actinopterygii</taxon>
        <taxon>Neopterygii</taxon>
        <taxon>Teleostei</taxon>
        <taxon>Neoteleostei</taxon>
        <taxon>Acanthomorphata</taxon>
        <taxon>Eupercaria</taxon>
        <taxon>Sciaenidae</taxon>
        <taxon>Nibea</taxon>
    </lineage>
</organism>
<reference evidence="1" key="1">
    <citation type="submission" date="2020-04" db="EMBL/GenBank/DDBJ databases">
        <title>A chromosome-scale assembly and high-density genetic map of the yellow drum (Nibea albiflora) genome.</title>
        <authorList>
            <person name="Xu D."/>
            <person name="Zhang W."/>
            <person name="Chen R."/>
            <person name="Tan P."/>
            <person name="Wang L."/>
            <person name="Song H."/>
            <person name="Tian L."/>
            <person name="Zhu Q."/>
            <person name="Wang B."/>
        </authorList>
    </citation>
    <scope>NUCLEOTIDE SEQUENCE</scope>
    <source>
        <strain evidence="1">ZJHYS-2018</strain>
    </source>
</reference>
<dbReference type="Proteomes" id="UP000805704">
    <property type="component" value="Chromosome 7"/>
</dbReference>
<comment type="caution">
    <text evidence="1">The sequence shown here is derived from an EMBL/GenBank/DDBJ whole genome shotgun (WGS) entry which is preliminary data.</text>
</comment>
<name>A0ACB7EIA1_NIBAL</name>